<dbReference type="EMBL" id="GGEC01090760">
    <property type="protein sequence ID" value="MBX71244.1"/>
    <property type="molecule type" value="Transcribed_RNA"/>
</dbReference>
<proteinExistence type="predicted"/>
<organism evidence="2">
    <name type="scientific">Rhizophora mucronata</name>
    <name type="common">Asiatic mangrove</name>
    <dbReference type="NCBI Taxonomy" id="61149"/>
    <lineage>
        <taxon>Eukaryota</taxon>
        <taxon>Viridiplantae</taxon>
        <taxon>Streptophyta</taxon>
        <taxon>Embryophyta</taxon>
        <taxon>Tracheophyta</taxon>
        <taxon>Spermatophyta</taxon>
        <taxon>Magnoliopsida</taxon>
        <taxon>eudicotyledons</taxon>
        <taxon>Gunneridae</taxon>
        <taxon>Pentapetalae</taxon>
        <taxon>rosids</taxon>
        <taxon>fabids</taxon>
        <taxon>Malpighiales</taxon>
        <taxon>Rhizophoraceae</taxon>
        <taxon>Rhizophora</taxon>
    </lineage>
</organism>
<sequence length="23" mass="2528">MSLLFAHSNFSQIKSSELSENSA</sequence>
<accession>A0A2P2QWH1</accession>
<feature type="region of interest" description="Disordered" evidence="1">
    <location>
        <begin position="1"/>
        <end position="23"/>
    </location>
</feature>
<name>A0A2P2QWH1_RHIMU</name>
<evidence type="ECO:0000313" key="2">
    <source>
        <dbReference type="EMBL" id="MBX71244.1"/>
    </source>
</evidence>
<dbReference type="AlphaFoldDB" id="A0A2P2QWH1"/>
<evidence type="ECO:0000256" key="1">
    <source>
        <dbReference type="SAM" id="MobiDB-lite"/>
    </source>
</evidence>
<protein>
    <submittedName>
        <fullName evidence="2">Uncharacterized protein</fullName>
    </submittedName>
</protein>
<feature type="compositionally biased region" description="Polar residues" evidence="1">
    <location>
        <begin position="8"/>
        <end position="23"/>
    </location>
</feature>
<reference evidence="2" key="1">
    <citation type="submission" date="2018-02" db="EMBL/GenBank/DDBJ databases">
        <title>Rhizophora mucronata_Transcriptome.</title>
        <authorList>
            <person name="Meera S.P."/>
            <person name="Sreeshan A."/>
            <person name="Augustine A."/>
        </authorList>
    </citation>
    <scope>NUCLEOTIDE SEQUENCE</scope>
    <source>
        <tissue evidence="2">Leaf</tissue>
    </source>
</reference>